<evidence type="ECO:0000313" key="8">
    <source>
        <dbReference type="Proteomes" id="UP000248975"/>
    </source>
</evidence>
<dbReference type="InterPro" id="IPR000172">
    <property type="entry name" value="GMC_OxRdtase_N"/>
</dbReference>
<sequence>MAREWDYIVIGAGSAGCVLANRLTEDGTSRVLLLEAGSRDWNPMIHMPGGLGRLFGPAVNWRFHTTPQENLDNRAVWYPQGKTLGGSSSINAMIYIRCQREDYDNWANLGNEGWSYDEVLPYFRRSEDNDRLADRFHGTGGPLWVSDQIAPHPISRAYVKAAQQYGLPYNADFNGETMHGTGFYQVTCRSGRRRSAAVSYLRPARGRRNLAVRTHVRVTRIVIEDGRATGVEIATPGGSVVIKARREVILSAGAINSPRLLMLSGIGAAQDLKALGIAPVHDLPGVGSNLQDHICTNVHTQTKDRISYDGHDRFPKALLHGLQWLLYRTGPVASVIVEGGCFITTPGETRPNLQIHIAPATVVRGGQTRIEGHGFTVNSTFLRPRSRGSVKLRSANPAEEPLIDPNYLSDPYDRQMAVAAVRIIRELLSQPAIAPLIAHERLPGAKAETDEQIMAYVRQYACCDYHPVGTCKMGTDDMAVVDPSLRVRGLQGLRVIDSSVMPVLTSGNTNAPTIMIGEKGADLVLGRQPLPVNRLSHAR</sequence>
<evidence type="ECO:0000256" key="4">
    <source>
        <dbReference type="ARBA" id="ARBA00022827"/>
    </source>
</evidence>
<dbReference type="InterPro" id="IPR012132">
    <property type="entry name" value="GMC_OxRdtase"/>
</dbReference>
<evidence type="ECO:0000256" key="2">
    <source>
        <dbReference type="ARBA" id="ARBA00010790"/>
    </source>
</evidence>
<comment type="caution">
    <text evidence="7">The sequence shown here is derived from an EMBL/GenBank/DDBJ whole genome shotgun (WGS) entry which is preliminary data.</text>
</comment>
<dbReference type="Gene3D" id="3.30.560.10">
    <property type="entry name" value="Glucose Oxidase, domain 3"/>
    <property type="match status" value="1"/>
</dbReference>
<evidence type="ECO:0000256" key="1">
    <source>
        <dbReference type="ARBA" id="ARBA00001974"/>
    </source>
</evidence>
<organism evidence="7 8">
    <name type="scientific">Cereibacter sphaeroides</name>
    <name type="common">Rhodobacter sphaeroides</name>
    <dbReference type="NCBI Taxonomy" id="1063"/>
    <lineage>
        <taxon>Bacteria</taxon>
        <taxon>Pseudomonadati</taxon>
        <taxon>Pseudomonadota</taxon>
        <taxon>Alphaproteobacteria</taxon>
        <taxon>Rhodobacterales</taxon>
        <taxon>Paracoccaceae</taxon>
        <taxon>Cereibacter</taxon>
    </lineage>
</organism>
<dbReference type="Pfam" id="PF00732">
    <property type="entry name" value="GMC_oxred_N"/>
    <property type="match status" value="1"/>
</dbReference>
<dbReference type="SUPFAM" id="SSF51905">
    <property type="entry name" value="FAD/NAD(P)-binding domain"/>
    <property type="match status" value="1"/>
</dbReference>
<proteinExistence type="inferred from homology"/>
<dbReference type="PIRSF" id="PIRSF000137">
    <property type="entry name" value="Alcohol_oxidase"/>
    <property type="match status" value="1"/>
</dbReference>
<keyword evidence="3" id="KW-0285">Flavoprotein</keyword>
<dbReference type="Gene3D" id="3.50.50.60">
    <property type="entry name" value="FAD/NAD(P)-binding domain"/>
    <property type="match status" value="1"/>
</dbReference>
<comment type="cofactor">
    <cofactor evidence="1 5">
        <name>FAD</name>
        <dbReference type="ChEBI" id="CHEBI:57692"/>
    </cofactor>
</comment>
<dbReference type="InterPro" id="IPR007867">
    <property type="entry name" value="GMC_OxRtase_C"/>
</dbReference>
<accession>A0A2W5UN76</accession>
<reference evidence="7 8" key="1">
    <citation type="submission" date="2017-08" db="EMBL/GenBank/DDBJ databases">
        <title>Infants hospitalized years apart are colonized by the same room-sourced microbial strains.</title>
        <authorList>
            <person name="Brooks B."/>
            <person name="Olm M.R."/>
            <person name="Firek B.A."/>
            <person name="Baker R."/>
            <person name="Thomas B.C."/>
            <person name="Morowitz M.J."/>
            <person name="Banfield J.F."/>
        </authorList>
    </citation>
    <scope>NUCLEOTIDE SEQUENCE [LARGE SCALE GENOMIC DNA]</scope>
    <source>
        <strain evidence="7">S2_003_000_R2_11</strain>
    </source>
</reference>
<evidence type="ECO:0000259" key="6">
    <source>
        <dbReference type="PROSITE" id="PS00624"/>
    </source>
</evidence>
<protein>
    <submittedName>
        <fullName evidence="7">Alanine-phosphoribitol ligase</fullName>
    </submittedName>
</protein>
<dbReference type="GO" id="GO:0050660">
    <property type="term" value="F:flavin adenine dinucleotide binding"/>
    <property type="evidence" value="ECO:0007669"/>
    <property type="project" value="InterPro"/>
</dbReference>
<feature type="domain" description="Glucose-methanol-choline oxidoreductase N-terminal" evidence="6">
    <location>
        <begin position="253"/>
        <end position="267"/>
    </location>
</feature>
<comment type="similarity">
    <text evidence="2">Belongs to the GMC oxidoreductase family.</text>
</comment>
<gene>
    <name evidence="7" type="ORF">DI533_01160</name>
</gene>
<evidence type="ECO:0000313" key="7">
    <source>
        <dbReference type="EMBL" id="PZQ99330.1"/>
    </source>
</evidence>
<dbReference type="PANTHER" id="PTHR11552:SF147">
    <property type="entry name" value="CHOLINE DEHYDROGENASE, MITOCHONDRIAL"/>
    <property type="match status" value="1"/>
</dbReference>
<dbReference type="EMBL" id="QFQS01000001">
    <property type="protein sequence ID" value="PZQ99330.1"/>
    <property type="molecule type" value="Genomic_DNA"/>
</dbReference>
<dbReference type="PROSITE" id="PS51257">
    <property type="entry name" value="PROKAR_LIPOPROTEIN"/>
    <property type="match status" value="1"/>
</dbReference>
<dbReference type="GO" id="GO:0016874">
    <property type="term" value="F:ligase activity"/>
    <property type="evidence" value="ECO:0007669"/>
    <property type="project" value="UniProtKB-KW"/>
</dbReference>
<dbReference type="Proteomes" id="UP000248975">
    <property type="component" value="Unassembled WGS sequence"/>
</dbReference>
<dbReference type="PROSITE" id="PS00624">
    <property type="entry name" value="GMC_OXRED_2"/>
    <property type="match status" value="1"/>
</dbReference>
<dbReference type="SUPFAM" id="SSF54373">
    <property type="entry name" value="FAD-linked reductases, C-terminal domain"/>
    <property type="match status" value="1"/>
</dbReference>
<dbReference type="InterPro" id="IPR036188">
    <property type="entry name" value="FAD/NAD-bd_sf"/>
</dbReference>
<dbReference type="GO" id="GO:0016614">
    <property type="term" value="F:oxidoreductase activity, acting on CH-OH group of donors"/>
    <property type="evidence" value="ECO:0007669"/>
    <property type="project" value="InterPro"/>
</dbReference>
<keyword evidence="7" id="KW-0436">Ligase</keyword>
<evidence type="ECO:0000256" key="3">
    <source>
        <dbReference type="ARBA" id="ARBA00022630"/>
    </source>
</evidence>
<dbReference type="PANTHER" id="PTHR11552">
    <property type="entry name" value="GLUCOSE-METHANOL-CHOLINE GMC OXIDOREDUCTASE"/>
    <property type="match status" value="1"/>
</dbReference>
<dbReference type="AlphaFoldDB" id="A0A2W5UN76"/>
<dbReference type="NCBIfam" id="NF002550">
    <property type="entry name" value="PRK02106.1"/>
    <property type="match status" value="1"/>
</dbReference>
<feature type="binding site" evidence="5">
    <location>
        <position position="218"/>
    </location>
    <ligand>
        <name>FAD</name>
        <dbReference type="ChEBI" id="CHEBI:57692"/>
    </ligand>
</feature>
<name>A0A2W5UN76_CERSP</name>
<keyword evidence="4 5" id="KW-0274">FAD</keyword>
<evidence type="ECO:0000256" key="5">
    <source>
        <dbReference type="PIRSR" id="PIRSR000137-2"/>
    </source>
</evidence>
<dbReference type="Pfam" id="PF05199">
    <property type="entry name" value="GMC_oxred_C"/>
    <property type="match status" value="1"/>
</dbReference>